<comment type="caution">
    <text evidence="1">The sequence shown here is derived from an EMBL/GenBank/DDBJ whole genome shotgun (WGS) entry which is preliminary data.</text>
</comment>
<dbReference type="EMBL" id="JBHUML010000002">
    <property type="protein sequence ID" value="MFD2704702.1"/>
    <property type="molecule type" value="Genomic_DNA"/>
</dbReference>
<keyword evidence="2" id="KW-1185">Reference proteome</keyword>
<evidence type="ECO:0000313" key="2">
    <source>
        <dbReference type="Proteomes" id="UP001597520"/>
    </source>
</evidence>
<accession>A0ABW5T051</accession>
<proteinExistence type="predicted"/>
<sequence length="119" mass="14120">MYGRHGTYKVVIAEGDRRYGKDVKIYVGKRDVYSEYEREPEWTPSFFDTDGELREKRRAKYEEDMRVYADPIELTKRHVKAYEAQLDEQFTEESRRMAWGGDVYEDDDVTDISEGEAAE</sequence>
<gene>
    <name evidence="1" type="ORF">ACFSUB_04430</name>
</gene>
<dbReference type="Proteomes" id="UP001597520">
    <property type="component" value="Unassembled WGS sequence"/>
</dbReference>
<protein>
    <submittedName>
        <fullName evidence="1">Uncharacterized protein</fullName>
    </submittedName>
</protein>
<evidence type="ECO:0000313" key="1">
    <source>
        <dbReference type="EMBL" id="MFD2704702.1"/>
    </source>
</evidence>
<organism evidence="1 2">
    <name type="scientific">Salibacterium lacus</name>
    <dbReference type="NCBI Taxonomy" id="1898109"/>
    <lineage>
        <taxon>Bacteria</taxon>
        <taxon>Bacillati</taxon>
        <taxon>Bacillota</taxon>
        <taxon>Bacilli</taxon>
        <taxon>Bacillales</taxon>
        <taxon>Bacillaceae</taxon>
    </lineage>
</organism>
<dbReference type="RefSeq" id="WP_380711979.1">
    <property type="nucleotide sequence ID" value="NZ_JBHUML010000002.1"/>
</dbReference>
<reference evidence="2" key="1">
    <citation type="journal article" date="2019" name="Int. J. Syst. Evol. Microbiol.">
        <title>The Global Catalogue of Microorganisms (GCM) 10K type strain sequencing project: providing services to taxonomists for standard genome sequencing and annotation.</title>
        <authorList>
            <consortium name="The Broad Institute Genomics Platform"/>
            <consortium name="The Broad Institute Genome Sequencing Center for Infectious Disease"/>
            <person name="Wu L."/>
            <person name="Ma J."/>
        </authorList>
    </citation>
    <scope>NUCLEOTIDE SEQUENCE [LARGE SCALE GENOMIC DNA]</scope>
    <source>
        <strain evidence="2">KCTC 33792</strain>
    </source>
</reference>
<name>A0ABW5T051_9BACI</name>